<dbReference type="Gene3D" id="2.120.10.60">
    <property type="entry name" value="Tricorn protease N-terminal domain"/>
    <property type="match status" value="1"/>
</dbReference>
<dbReference type="Pfam" id="PF07676">
    <property type="entry name" value="PD40"/>
    <property type="match status" value="4"/>
</dbReference>
<dbReference type="InterPro" id="IPR011042">
    <property type="entry name" value="6-blade_b-propeller_TolB-like"/>
</dbReference>
<protein>
    <recommendedName>
        <fullName evidence="5">Dipeptidylpeptidase IV N-terminal domain-containing protein</fullName>
    </recommendedName>
</protein>
<dbReference type="AlphaFoldDB" id="A0A9X3RZC9"/>
<dbReference type="RefSeq" id="WP_270037310.1">
    <property type="nucleotide sequence ID" value="NZ_JAPDOD010000001.1"/>
</dbReference>
<evidence type="ECO:0000256" key="2">
    <source>
        <dbReference type="SAM" id="SignalP"/>
    </source>
</evidence>
<evidence type="ECO:0000313" key="3">
    <source>
        <dbReference type="EMBL" id="MDA0158717.1"/>
    </source>
</evidence>
<keyword evidence="4" id="KW-1185">Reference proteome</keyword>
<dbReference type="SUPFAM" id="SSF69304">
    <property type="entry name" value="Tricorn protease N-terminal domain"/>
    <property type="match status" value="1"/>
</dbReference>
<evidence type="ECO:0000313" key="4">
    <source>
        <dbReference type="Proteomes" id="UP001149140"/>
    </source>
</evidence>
<proteinExistence type="inferred from homology"/>
<dbReference type="InterPro" id="IPR011659">
    <property type="entry name" value="WD40"/>
</dbReference>
<dbReference type="PANTHER" id="PTHR36842">
    <property type="entry name" value="PROTEIN TOLB HOMOLOG"/>
    <property type="match status" value="1"/>
</dbReference>
<comment type="similarity">
    <text evidence="1">Belongs to the TolB family.</text>
</comment>
<reference evidence="3" key="1">
    <citation type="submission" date="2022-10" db="EMBL/GenBank/DDBJ databases">
        <title>The WGS of Solirubrobacter ginsenosidimutans DSM 21036.</title>
        <authorList>
            <person name="Jiang Z."/>
        </authorList>
    </citation>
    <scope>NUCLEOTIDE SEQUENCE</scope>
    <source>
        <strain evidence="3">DSM 21036</strain>
    </source>
</reference>
<organism evidence="3 4">
    <name type="scientific">Solirubrobacter ginsenosidimutans</name>
    <dbReference type="NCBI Taxonomy" id="490573"/>
    <lineage>
        <taxon>Bacteria</taxon>
        <taxon>Bacillati</taxon>
        <taxon>Actinomycetota</taxon>
        <taxon>Thermoleophilia</taxon>
        <taxon>Solirubrobacterales</taxon>
        <taxon>Solirubrobacteraceae</taxon>
        <taxon>Solirubrobacter</taxon>
    </lineage>
</organism>
<dbReference type="EMBL" id="JAPDOD010000001">
    <property type="protein sequence ID" value="MDA0158717.1"/>
    <property type="molecule type" value="Genomic_DNA"/>
</dbReference>
<feature type="chain" id="PRO_5040832373" description="Dipeptidylpeptidase IV N-terminal domain-containing protein" evidence="2">
    <location>
        <begin position="26"/>
        <end position="330"/>
    </location>
</feature>
<accession>A0A9X3RZC9</accession>
<evidence type="ECO:0008006" key="5">
    <source>
        <dbReference type="Google" id="ProtNLM"/>
    </source>
</evidence>
<name>A0A9X3RZC9_9ACTN</name>
<feature type="signal peptide" evidence="2">
    <location>
        <begin position="1"/>
        <end position="25"/>
    </location>
</feature>
<dbReference type="Gene3D" id="2.120.10.30">
    <property type="entry name" value="TolB, C-terminal domain"/>
    <property type="match status" value="2"/>
</dbReference>
<dbReference type="PANTHER" id="PTHR36842:SF1">
    <property type="entry name" value="PROTEIN TOLB"/>
    <property type="match status" value="1"/>
</dbReference>
<comment type="caution">
    <text evidence="3">The sequence shown here is derived from an EMBL/GenBank/DDBJ whole genome shotgun (WGS) entry which is preliminary data.</text>
</comment>
<gene>
    <name evidence="3" type="ORF">OM076_00455</name>
</gene>
<keyword evidence="2" id="KW-0732">Signal</keyword>
<evidence type="ECO:0000256" key="1">
    <source>
        <dbReference type="ARBA" id="ARBA00009820"/>
    </source>
</evidence>
<dbReference type="Proteomes" id="UP001149140">
    <property type="component" value="Unassembled WGS sequence"/>
</dbReference>
<sequence>MTARSLTGLAFAALLVGAAAETAHATAPGRNGPIAFRRYLGPDRTHGAIFTIAPDGTAERQVTTPPDDLSDDFPDFAPDSSLIAFQRCGDFCHIYTVRPDGSRVREVGNGCAPGQAPPRCADNFYPAISPNGKEIAFARASGRIVDDIIEHVSIYRMRLDGSHLRRVTLPPRRAAEDDQVQWSPDGKRLVFVRHNITAKPANKGAVFVVNADGTGLRRITPWELSAGDGPDWSPDGSRILFRAPETDDFLNSNMYTIRPDGTGLEQLTHVPAETKLYSSSFSPDGTSITFGLTGTDGAADVFRMLTDGTAITPVTRTPQWDSAPDWGGLK</sequence>